<reference evidence="8" key="1">
    <citation type="journal article" date="2019" name="Int. J. Syst. Evol. Microbiol.">
        <title>The Global Catalogue of Microorganisms (GCM) 10K type strain sequencing project: providing services to taxonomists for standard genome sequencing and annotation.</title>
        <authorList>
            <consortium name="The Broad Institute Genomics Platform"/>
            <consortium name="The Broad Institute Genome Sequencing Center for Infectious Disease"/>
            <person name="Wu L."/>
            <person name="Ma J."/>
        </authorList>
    </citation>
    <scope>NUCLEOTIDE SEQUENCE [LARGE SCALE GENOMIC DNA]</scope>
    <source>
        <strain evidence="8">CCM 7043</strain>
    </source>
</reference>
<keyword evidence="8" id="KW-1185">Reference proteome</keyword>
<gene>
    <name evidence="7" type="ORF">ACFSJD_42710</name>
</gene>
<evidence type="ECO:0000313" key="7">
    <source>
        <dbReference type="EMBL" id="MFD1524262.1"/>
    </source>
</evidence>
<feature type="domain" description="Iron-binding zinc finger CDGSH type" evidence="6">
    <location>
        <begin position="19"/>
        <end position="63"/>
    </location>
</feature>
<dbReference type="SMART" id="SM00704">
    <property type="entry name" value="ZnF_CDGSH"/>
    <property type="match status" value="1"/>
</dbReference>
<dbReference type="InterPro" id="IPR018967">
    <property type="entry name" value="FeS-contain_CDGSH-typ"/>
</dbReference>
<dbReference type="Proteomes" id="UP001597114">
    <property type="component" value="Unassembled WGS sequence"/>
</dbReference>
<feature type="region of interest" description="Disordered" evidence="5">
    <location>
        <begin position="49"/>
        <end position="78"/>
    </location>
</feature>
<evidence type="ECO:0000256" key="5">
    <source>
        <dbReference type="SAM" id="MobiDB-lite"/>
    </source>
</evidence>
<feature type="compositionally biased region" description="Basic and acidic residues" evidence="5">
    <location>
        <begin position="62"/>
        <end position="71"/>
    </location>
</feature>
<protein>
    <submittedName>
        <fullName evidence="7">CDGSH iron-sulfur domain-containing protein</fullName>
    </submittedName>
</protein>
<evidence type="ECO:0000256" key="2">
    <source>
        <dbReference type="ARBA" id="ARBA00022723"/>
    </source>
</evidence>
<sequence>MRDTAREIVLTDEGPLLVSGPVEVVLPDGRRVRSDRPVTALCMCRRSRRQPFCDTSHRRKARHDEGEDRAQQEPTGAR</sequence>
<dbReference type="InterPro" id="IPR042216">
    <property type="entry name" value="MitoNEET_CISD"/>
</dbReference>
<name>A0ABW4FBX4_9PSEU</name>
<dbReference type="Gene3D" id="3.40.5.90">
    <property type="entry name" value="CDGSH iron-sulfur domain, mitoNEET-type"/>
    <property type="match status" value="1"/>
</dbReference>
<organism evidence="7 8">
    <name type="scientific">Pseudonocardia yunnanensis</name>
    <dbReference type="NCBI Taxonomy" id="58107"/>
    <lineage>
        <taxon>Bacteria</taxon>
        <taxon>Bacillati</taxon>
        <taxon>Actinomycetota</taxon>
        <taxon>Actinomycetes</taxon>
        <taxon>Pseudonocardiales</taxon>
        <taxon>Pseudonocardiaceae</taxon>
        <taxon>Pseudonocardia</taxon>
    </lineage>
</organism>
<comment type="caution">
    <text evidence="7">The sequence shown here is derived from an EMBL/GenBank/DDBJ whole genome shotgun (WGS) entry which is preliminary data.</text>
</comment>
<accession>A0ABW4FBX4</accession>
<evidence type="ECO:0000256" key="3">
    <source>
        <dbReference type="ARBA" id="ARBA00023004"/>
    </source>
</evidence>
<keyword evidence="2" id="KW-0479">Metal-binding</keyword>
<dbReference type="EMBL" id="JBHUCO010000078">
    <property type="protein sequence ID" value="MFD1524262.1"/>
    <property type="molecule type" value="Genomic_DNA"/>
</dbReference>
<evidence type="ECO:0000313" key="8">
    <source>
        <dbReference type="Proteomes" id="UP001597114"/>
    </source>
</evidence>
<keyword evidence="4" id="KW-0411">Iron-sulfur</keyword>
<proteinExistence type="predicted"/>
<evidence type="ECO:0000256" key="1">
    <source>
        <dbReference type="ARBA" id="ARBA00022714"/>
    </source>
</evidence>
<dbReference type="RefSeq" id="WP_344730561.1">
    <property type="nucleotide sequence ID" value="NZ_BAAAUS010000068.1"/>
</dbReference>
<evidence type="ECO:0000256" key="4">
    <source>
        <dbReference type="ARBA" id="ARBA00023014"/>
    </source>
</evidence>
<dbReference type="Pfam" id="PF09360">
    <property type="entry name" value="zf-CDGSH"/>
    <property type="match status" value="1"/>
</dbReference>
<keyword evidence="3" id="KW-0408">Iron</keyword>
<keyword evidence="1" id="KW-0001">2Fe-2S</keyword>
<evidence type="ECO:0000259" key="6">
    <source>
        <dbReference type="SMART" id="SM00704"/>
    </source>
</evidence>